<gene>
    <name evidence="2" type="ORF">A1359_02970</name>
</gene>
<proteinExistence type="predicted"/>
<dbReference type="InterPro" id="IPR035986">
    <property type="entry name" value="PKD_dom_sf"/>
</dbReference>
<dbReference type="STRING" id="980561.A1359_02970"/>
<dbReference type="Gene3D" id="2.60.120.380">
    <property type="match status" value="1"/>
</dbReference>
<evidence type="ECO:0000259" key="1">
    <source>
        <dbReference type="PROSITE" id="PS50093"/>
    </source>
</evidence>
<feature type="domain" description="PKD" evidence="1">
    <location>
        <begin position="567"/>
        <end position="654"/>
    </location>
</feature>
<dbReference type="OrthoDB" id="220114at2"/>
<comment type="caution">
    <text evidence="2">The sequence shown here is derived from an EMBL/GenBank/DDBJ whole genome shotgun (WGS) entry which is preliminary data.</text>
</comment>
<dbReference type="SUPFAM" id="SSF55486">
    <property type="entry name" value="Metalloproteases ('zincins'), catalytic domain"/>
    <property type="match status" value="1"/>
</dbReference>
<dbReference type="SUPFAM" id="SSF49299">
    <property type="entry name" value="PKD domain"/>
    <property type="match status" value="1"/>
</dbReference>
<dbReference type="InterPro" id="IPR000601">
    <property type="entry name" value="PKD_dom"/>
</dbReference>
<dbReference type="AlphaFoldDB" id="A0A177NTN8"/>
<name>A0A177NTN8_9GAMM</name>
<dbReference type="Proteomes" id="UP000078476">
    <property type="component" value="Unassembled WGS sequence"/>
</dbReference>
<dbReference type="PROSITE" id="PS50093">
    <property type="entry name" value="PKD"/>
    <property type="match status" value="1"/>
</dbReference>
<dbReference type="PROSITE" id="PS51257">
    <property type="entry name" value="PROKAR_LIPOPROTEIN"/>
    <property type="match status" value="1"/>
</dbReference>
<accession>A0A177NTN8</accession>
<protein>
    <submittedName>
        <fullName evidence="2">PKD domain-containing protein</fullName>
    </submittedName>
</protein>
<reference evidence="2 3" key="1">
    <citation type="submission" date="2016-03" db="EMBL/GenBank/DDBJ databases">
        <authorList>
            <person name="Ploux O."/>
        </authorList>
    </citation>
    <scope>NUCLEOTIDE SEQUENCE [LARGE SCALE GENOMIC DNA]</scope>
    <source>
        <strain evidence="2 3">R-45370</strain>
    </source>
</reference>
<organism evidence="2 3">
    <name type="scientific">Methylomonas lenta</name>
    <dbReference type="NCBI Taxonomy" id="980561"/>
    <lineage>
        <taxon>Bacteria</taxon>
        <taxon>Pseudomonadati</taxon>
        <taxon>Pseudomonadota</taxon>
        <taxon>Gammaproteobacteria</taxon>
        <taxon>Methylococcales</taxon>
        <taxon>Methylococcaceae</taxon>
        <taxon>Methylomonas</taxon>
    </lineage>
</organism>
<dbReference type="RefSeq" id="WP_066977705.1">
    <property type="nucleotide sequence ID" value="NZ_LUUI01000044.1"/>
</dbReference>
<dbReference type="EMBL" id="LUUI01000044">
    <property type="protein sequence ID" value="OAI20440.1"/>
    <property type="molecule type" value="Genomic_DNA"/>
</dbReference>
<sequence length="766" mass="80382">MKIQNRTIIATAVLMALQGCATTSEDVSLQEADLTKTLPPASAGISSEPQYFSSAQEAAKALSGYNYGLVNLPDGRVQAFVSGYVGSGADNAITPVGLARQSNDTVVAELDQKGDETPFPEIRLSEKKNGQAAIDALGDKLDEVAASYKMSPERLQEILQTDSTAWIDESGRLLYIDSHAETPPDQVQEVTAAAESSSTFSTIAATSEPFALHSKPGSNRLIYLDFNGHVVTNSAWNSGTLTAQPYDTDGNPAAFSSTELNNVKAIWQRVAEDYAPFDVDITTEEPALSALQRTSSGDIQYGTRAVITRSMPQLCNQSCGGVAYVNVFSYYSSTTPERYQPAWVFFDKLGNGYPKYVAEAVSHEVGHNLNLNHDGNATTGYYTGHGSGATGWAPIMGVGYYKPVTQWSKGEYPGANNLQDDIAVIHAAGAALRPDDFSNTIASASPLAGSANAVNQTGIVERSSDVDVFNFSTGGGSAQFTVTPDSLAPNLDVLLKVLDAQGKVIAEANPVDSLSASVSLSLAPGQYFLQVEGVGKGDLSTGYSDYGSIGQYQITGNFPAGSLLVSPSASLSAAPASGEAPLTITLDGSRSSDSDGTIPGYSWNFGDGSTGSGKATTSHVYQTPGTYTATLIVTDNSGLTDIATQTIQATQAPVTTNMKSVRINVTRKVKGTSSQCVASVLVNYAEAPVNRAIVYGYWSGSATADKKQFIFSALNSGVSGNTGLANITSSLVPKNSKGSCAFTVTNIVKQGYAYEGSGEVTDSFSW</sequence>
<dbReference type="Gene3D" id="2.60.40.10">
    <property type="entry name" value="Immunoglobulins"/>
    <property type="match status" value="1"/>
</dbReference>
<dbReference type="SMART" id="SM00089">
    <property type="entry name" value="PKD"/>
    <property type="match status" value="1"/>
</dbReference>
<evidence type="ECO:0000313" key="2">
    <source>
        <dbReference type="EMBL" id="OAI20440.1"/>
    </source>
</evidence>
<dbReference type="InterPro" id="IPR022409">
    <property type="entry name" value="PKD/Chitinase_dom"/>
</dbReference>
<keyword evidence="3" id="KW-1185">Reference proteome</keyword>
<dbReference type="InterPro" id="IPR013783">
    <property type="entry name" value="Ig-like_fold"/>
</dbReference>
<dbReference type="Pfam" id="PF18911">
    <property type="entry name" value="PKD_4"/>
    <property type="match status" value="1"/>
</dbReference>
<evidence type="ECO:0000313" key="3">
    <source>
        <dbReference type="Proteomes" id="UP000078476"/>
    </source>
</evidence>
<dbReference type="CDD" id="cd00146">
    <property type="entry name" value="PKD"/>
    <property type="match status" value="1"/>
</dbReference>